<gene>
    <name evidence="2" type="ORF">SAMN03080601_02447</name>
</gene>
<evidence type="ECO:0000259" key="1">
    <source>
        <dbReference type="Pfam" id="PF13100"/>
    </source>
</evidence>
<dbReference type="RefSeq" id="WP_079558154.1">
    <property type="nucleotide sequence ID" value="NZ_CP021904.1"/>
</dbReference>
<accession>A0A1T5HLL9</accession>
<dbReference type="OrthoDB" id="9805931at2"/>
<evidence type="ECO:0000313" key="3">
    <source>
        <dbReference type="Proteomes" id="UP000191055"/>
    </source>
</evidence>
<dbReference type="EMBL" id="FUYV01000014">
    <property type="protein sequence ID" value="SKC21594.1"/>
    <property type="molecule type" value="Genomic_DNA"/>
</dbReference>
<protein>
    <submittedName>
        <fullName evidence="2">OstA-like protein</fullName>
    </submittedName>
</protein>
<evidence type="ECO:0000313" key="2">
    <source>
        <dbReference type="EMBL" id="SKC21594.1"/>
    </source>
</evidence>
<dbReference type="AlphaFoldDB" id="A0A1T5HLL9"/>
<dbReference type="InterPro" id="IPR005653">
    <property type="entry name" value="OstA-like_N"/>
</dbReference>
<dbReference type="Proteomes" id="UP000191055">
    <property type="component" value="Unassembled WGS sequence"/>
</dbReference>
<organism evidence="2 3">
    <name type="scientific">Alkalitalea saponilacus</name>
    <dbReference type="NCBI Taxonomy" id="889453"/>
    <lineage>
        <taxon>Bacteria</taxon>
        <taxon>Pseudomonadati</taxon>
        <taxon>Bacteroidota</taxon>
        <taxon>Bacteroidia</taxon>
        <taxon>Marinilabiliales</taxon>
        <taxon>Marinilabiliaceae</taxon>
        <taxon>Alkalitalea</taxon>
    </lineage>
</organism>
<name>A0A1T5HLL9_9BACT</name>
<reference evidence="2 3" key="1">
    <citation type="submission" date="2017-02" db="EMBL/GenBank/DDBJ databases">
        <authorList>
            <person name="Peterson S.W."/>
        </authorList>
    </citation>
    <scope>NUCLEOTIDE SEQUENCE [LARGE SCALE GENOMIC DNA]</scope>
    <source>
        <strain evidence="2 3">DSM 24412</strain>
    </source>
</reference>
<keyword evidence="3" id="KW-1185">Reference proteome</keyword>
<sequence length="527" mass="61167">MKARHIFFILIAVLWLGLLTAQEQPGRTVINIEHADYMEGSERFGRNVQALFGNVRFRHHNTLMHCDSAFFHRAENKMHAYGSIHIIQDDSIHLYGNILHYHGDTDIAMIRENVRLVNNDVVLRTEHLDYDRRNDVAYYFNGGLIESGDNILESVYGYYYPRTEEAHFQKDVVVTNPEYFMYSDTLVYYTLTEIVKITGPTTIESERNIIYAEAGFYDTQNDVARLEKNGWIKGEEQFLSGDTIFYDRNSGFGEVFSNMFLQDTTNHIIITGDYGFYNELTKEALATKRAVLKQIHQNDTLYLHADTLRADPIPDTELQIIRAYRNVKFFREDFQGRCDSMVYDLRDSINSFYIDPVLWAMGNQMSADIIRLFTRNNALYKTELINNAFVIAPEDTIGYNQIKGNHMVGHIRDNQLYRIDVDGNGQTIYYPKEDDVVIGMNRAESSNMTILLEDQQVTGIILRRQPAGNLNPPALVSPDAKRLSGFRWLEDYRPKRKEDIFIHDAPPVQEGRVNYDDFLFDRNIPSR</sequence>
<dbReference type="KEGG" id="asx:CDL62_01060"/>
<dbReference type="Gene3D" id="2.60.450.10">
    <property type="entry name" value="Lipopolysaccharide (LPS) transport protein A like domain"/>
    <property type="match status" value="3"/>
</dbReference>
<proteinExistence type="predicted"/>
<dbReference type="STRING" id="889453.SAMN03080601_02447"/>
<feature type="domain" description="Organic solvent tolerance-like N-terminal" evidence="1">
    <location>
        <begin position="28"/>
        <end position="184"/>
    </location>
</feature>
<dbReference type="Pfam" id="PF13100">
    <property type="entry name" value="OstA_2"/>
    <property type="match status" value="1"/>
</dbReference>